<gene>
    <name evidence="1" type="ORF">Cboi01_000477700</name>
</gene>
<keyword evidence="2" id="KW-1185">Reference proteome</keyword>
<organism evidence="1 2">
    <name type="scientific">Candida boidinii</name>
    <name type="common">Yeast</name>
    <dbReference type="NCBI Taxonomy" id="5477"/>
    <lineage>
        <taxon>Eukaryota</taxon>
        <taxon>Fungi</taxon>
        <taxon>Dikarya</taxon>
        <taxon>Ascomycota</taxon>
        <taxon>Saccharomycotina</taxon>
        <taxon>Pichiomycetes</taxon>
        <taxon>Pichiales</taxon>
        <taxon>Pichiaceae</taxon>
        <taxon>Ogataea</taxon>
        <taxon>Ogataea/Candida clade</taxon>
    </lineage>
</organism>
<accession>A0ACB5U103</accession>
<protein>
    <submittedName>
        <fullName evidence="1">Unnamed protein product</fullName>
    </submittedName>
</protein>
<comment type="caution">
    <text evidence="1">The sequence shown here is derived from an EMBL/GenBank/DDBJ whole genome shotgun (WGS) entry which is preliminary data.</text>
</comment>
<sequence length="370" mass="42870">MSTDEIRKKLGQIASAPTPQNTPASLTGSYLKNNIPTIPTTISEDNEELHRKLLSNPALLSMIQGKLDTLVGKDSGYINKLPLIVKKRVYGLKSLQQRQFTLESEFQEELIELEKKYHDKYAPLFEKRKKIVIGDLEPSNEEIEEGKLLMDDDEDEDDEEQEDNEEEDNEEEENSTEIKGIPSFWLTALENLTPIANTITERDVEILDNLINIKLEYLNTPGFKLIFEFNEIVNKKFFKNKNLTKIYYYQKELGYSGDFIYDHAEGCSIDWLNNESNVTINIEKRKQRNKHTKQVRTIEKITPVESFFNFFTPPVAPKKDIEDDDEEDDEEEEKDKKDTKKNDTDEPSTPVSKSNKTTDDDENLNLVKKN</sequence>
<dbReference type="Proteomes" id="UP001165101">
    <property type="component" value="Unassembled WGS sequence"/>
</dbReference>
<proteinExistence type="predicted"/>
<reference evidence="1" key="1">
    <citation type="submission" date="2023-04" db="EMBL/GenBank/DDBJ databases">
        <title>Candida boidinii NBRC 1967.</title>
        <authorList>
            <person name="Ichikawa N."/>
            <person name="Sato H."/>
            <person name="Tonouchi N."/>
        </authorList>
    </citation>
    <scope>NUCLEOTIDE SEQUENCE</scope>
    <source>
        <strain evidence="1">NBRC 1967</strain>
    </source>
</reference>
<dbReference type="EMBL" id="BSXV01003263">
    <property type="protein sequence ID" value="GME97943.1"/>
    <property type="molecule type" value="Genomic_DNA"/>
</dbReference>
<evidence type="ECO:0000313" key="1">
    <source>
        <dbReference type="EMBL" id="GME97943.1"/>
    </source>
</evidence>
<name>A0ACB5U103_CANBO</name>
<evidence type="ECO:0000313" key="2">
    <source>
        <dbReference type="Proteomes" id="UP001165101"/>
    </source>
</evidence>